<keyword evidence="4 6" id="KW-1133">Transmembrane helix</keyword>
<keyword evidence="5 6" id="KW-0472">Membrane</keyword>
<dbReference type="Pfam" id="PF01943">
    <property type="entry name" value="Polysacc_synt"/>
    <property type="match status" value="1"/>
</dbReference>
<comment type="subcellular location">
    <subcellularLocation>
        <location evidence="1">Cell membrane</location>
        <topology evidence="1">Multi-pass membrane protein</topology>
    </subcellularLocation>
</comment>
<dbReference type="PANTHER" id="PTHR30250">
    <property type="entry name" value="PST FAMILY PREDICTED COLANIC ACID TRANSPORTER"/>
    <property type="match status" value="1"/>
</dbReference>
<evidence type="ECO:0000256" key="3">
    <source>
        <dbReference type="ARBA" id="ARBA00022692"/>
    </source>
</evidence>
<evidence type="ECO:0000256" key="2">
    <source>
        <dbReference type="ARBA" id="ARBA00022475"/>
    </source>
</evidence>
<name>A0ABU0D357_9BACI</name>
<dbReference type="InterPro" id="IPR002797">
    <property type="entry name" value="Polysacc_synth"/>
</dbReference>
<evidence type="ECO:0000256" key="6">
    <source>
        <dbReference type="SAM" id="Phobius"/>
    </source>
</evidence>
<evidence type="ECO:0000256" key="4">
    <source>
        <dbReference type="ARBA" id="ARBA00022989"/>
    </source>
</evidence>
<evidence type="ECO:0000313" key="7">
    <source>
        <dbReference type="EMBL" id="MDQ0342835.1"/>
    </source>
</evidence>
<feature type="transmembrane region" description="Helical" evidence="6">
    <location>
        <begin position="395"/>
        <end position="417"/>
    </location>
</feature>
<feature type="transmembrane region" description="Helical" evidence="6">
    <location>
        <begin position="369"/>
        <end position="389"/>
    </location>
</feature>
<keyword evidence="3 6" id="KW-0812">Transmembrane</keyword>
<reference evidence="7 8" key="1">
    <citation type="submission" date="2023-07" db="EMBL/GenBank/DDBJ databases">
        <title>Genomic Encyclopedia of Type Strains, Phase IV (KMG-IV): sequencing the most valuable type-strain genomes for metagenomic binning, comparative biology and taxonomic classification.</title>
        <authorList>
            <person name="Goeker M."/>
        </authorList>
    </citation>
    <scope>NUCLEOTIDE SEQUENCE [LARGE SCALE GENOMIC DNA]</scope>
    <source>
        <strain evidence="7 8">DSM 27848</strain>
    </source>
</reference>
<sequence>MTNKIKIENKQKYNVESLSLKTNFSWTLISNIIYAGCQWGILVVLAKLGSPEMIGRFTLALAITAPILLLTNLQLRSVQATDTQDNYVFGDYLGLRYIASIATFTITIFVIFFAGYPVETAIIIIIMCLAKIIESISDVVFGLLQKKELMDQIAISKILKGLLSVIVLGLVVWITGSLILGTMGLAISWMITLLFYDIKSIRPFIRFKPRFNLTTILGLVKLSLPLGLIMMMSSLNTNIPRYFLEYYIDEKTLGFFAAIAYLIVAGNTVISALGQSATPRLAKYYANGKRKDFLILILKLAGIGAFLGLLGVIISIFFGEELLTIIYNKDYASYSDVFLIIMIAGAINYTGSFLGYGMTAARSFKIQPYLGIIWVISSLIGSYFLIPSYGITGAAYVLILGASIQFVTKTLVLYYIINYKKT</sequence>
<keyword evidence="2" id="KW-1003">Cell membrane</keyword>
<gene>
    <name evidence="7" type="ORF">J2S14_001649</name>
</gene>
<dbReference type="InterPro" id="IPR050833">
    <property type="entry name" value="Poly_Biosynth_Transport"/>
</dbReference>
<feature type="transmembrane region" description="Helical" evidence="6">
    <location>
        <begin position="255"/>
        <end position="273"/>
    </location>
</feature>
<evidence type="ECO:0000313" key="8">
    <source>
        <dbReference type="Proteomes" id="UP001232343"/>
    </source>
</evidence>
<feature type="transmembrane region" description="Helical" evidence="6">
    <location>
        <begin position="293"/>
        <end position="317"/>
    </location>
</feature>
<feature type="transmembrane region" description="Helical" evidence="6">
    <location>
        <begin position="57"/>
        <end position="75"/>
    </location>
</feature>
<feature type="transmembrane region" description="Helical" evidence="6">
    <location>
        <begin position="24"/>
        <end position="45"/>
    </location>
</feature>
<dbReference type="Proteomes" id="UP001232343">
    <property type="component" value="Unassembled WGS sequence"/>
</dbReference>
<feature type="transmembrane region" description="Helical" evidence="6">
    <location>
        <begin position="337"/>
        <end position="357"/>
    </location>
</feature>
<dbReference type="PANTHER" id="PTHR30250:SF11">
    <property type="entry name" value="O-ANTIGEN TRANSPORTER-RELATED"/>
    <property type="match status" value="1"/>
</dbReference>
<organism evidence="7 8">
    <name type="scientific">Lederbergia wuyishanensis</name>
    <dbReference type="NCBI Taxonomy" id="1347903"/>
    <lineage>
        <taxon>Bacteria</taxon>
        <taxon>Bacillati</taxon>
        <taxon>Bacillota</taxon>
        <taxon>Bacilli</taxon>
        <taxon>Bacillales</taxon>
        <taxon>Bacillaceae</taxon>
        <taxon>Lederbergia</taxon>
    </lineage>
</organism>
<feature type="transmembrane region" description="Helical" evidence="6">
    <location>
        <begin position="121"/>
        <end position="143"/>
    </location>
</feature>
<proteinExistence type="predicted"/>
<feature type="transmembrane region" description="Helical" evidence="6">
    <location>
        <begin position="163"/>
        <end position="196"/>
    </location>
</feature>
<evidence type="ECO:0000256" key="5">
    <source>
        <dbReference type="ARBA" id="ARBA00023136"/>
    </source>
</evidence>
<feature type="transmembrane region" description="Helical" evidence="6">
    <location>
        <begin position="95"/>
        <end position="114"/>
    </location>
</feature>
<accession>A0ABU0D357</accession>
<comment type="caution">
    <text evidence="7">The sequence shown here is derived from an EMBL/GenBank/DDBJ whole genome shotgun (WGS) entry which is preliminary data.</text>
</comment>
<protein>
    <submittedName>
        <fullName evidence="7">O-antigen/teichoic acid export membrane protein</fullName>
    </submittedName>
</protein>
<evidence type="ECO:0000256" key="1">
    <source>
        <dbReference type="ARBA" id="ARBA00004651"/>
    </source>
</evidence>
<dbReference type="RefSeq" id="WP_244681594.1">
    <property type="nucleotide sequence ID" value="NZ_JALIRM010000006.1"/>
</dbReference>
<keyword evidence="8" id="KW-1185">Reference proteome</keyword>
<dbReference type="EMBL" id="JAUSUO010000003">
    <property type="protein sequence ID" value="MDQ0342835.1"/>
    <property type="molecule type" value="Genomic_DNA"/>
</dbReference>
<feature type="transmembrane region" description="Helical" evidence="6">
    <location>
        <begin position="216"/>
        <end position="235"/>
    </location>
</feature>